<keyword evidence="2" id="KW-1185">Reference proteome</keyword>
<gene>
    <name evidence="1" type="ORF">RFULGI_LOCUS16732</name>
</gene>
<dbReference type="Proteomes" id="UP000789396">
    <property type="component" value="Unassembled WGS sequence"/>
</dbReference>
<sequence length="164" mass="19169">IQNGLQKESIDFVLDDWFDCFLQNQDHNSISSEDKIFLIRQITIEIGQMISFILSLNNPKIDMQSPLKNNVMINTFCEEHTSDLFPEGLQSLFNVTNLPTKEKQQPESAFHAMIFLINTLLQNQLELSFNVFTLIIEWVRDVLEFCNTHEFTSTDTKDHIRQEL</sequence>
<reference evidence="1" key="1">
    <citation type="submission" date="2021-06" db="EMBL/GenBank/DDBJ databases">
        <authorList>
            <person name="Kallberg Y."/>
            <person name="Tangrot J."/>
            <person name="Rosling A."/>
        </authorList>
    </citation>
    <scope>NUCLEOTIDE SEQUENCE</scope>
    <source>
        <strain evidence="1">IN212</strain>
    </source>
</reference>
<name>A0A9N9JP27_9GLOM</name>
<proteinExistence type="predicted"/>
<dbReference type="AlphaFoldDB" id="A0A9N9JP27"/>
<dbReference type="EMBL" id="CAJVPZ010061111">
    <property type="protein sequence ID" value="CAG8790844.1"/>
    <property type="molecule type" value="Genomic_DNA"/>
</dbReference>
<evidence type="ECO:0000313" key="2">
    <source>
        <dbReference type="Proteomes" id="UP000789396"/>
    </source>
</evidence>
<protein>
    <submittedName>
        <fullName evidence="1">15988_t:CDS:1</fullName>
    </submittedName>
</protein>
<comment type="caution">
    <text evidence="1">The sequence shown here is derived from an EMBL/GenBank/DDBJ whole genome shotgun (WGS) entry which is preliminary data.</text>
</comment>
<feature type="non-terminal residue" evidence="1">
    <location>
        <position position="1"/>
    </location>
</feature>
<feature type="non-terminal residue" evidence="1">
    <location>
        <position position="164"/>
    </location>
</feature>
<dbReference type="OrthoDB" id="2281769at2759"/>
<accession>A0A9N9JP27</accession>
<organism evidence="1 2">
    <name type="scientific">Racocetra fulgida</name>
    <dbReference type="NCBI Taxonomy" id="60492"/>
    <lineage>
        <taxon>Eukaryota</taxon>
        <taxon>Fungi</taxon>
        <taxon>Fungi incertae sedis</taxon>
        <taxon>Mucoromycota</taxon>
        <taxon>Glomeromycotina</taxon>
        <taxon>Glomeromycetes</taxon>
        <taxon>Diversisporales</taxon>
        <taxon>Gigasporaceae</taxon>
        <taxon>Racocetra</taxon>
    </lineage>
</organism>
<evidence type="ECO:0000313" key="1">
    <source>
        <dbReference type="EMBL" id="CAG8790844.1"/>
    </source>
</evidence>